<dbReference type="SMART" id="SM01312">
    <property type="entry name" value="RTC4"/>
    <property type="match status" value="1"/>
</dbReference>
<feature type="compositionally biased region" description="Low complexity" evidence="8">
    <location>
        <begin position="102"/>
        <end position="129"/>
    </location>
</feature>
<comment type="subcellular location">
    <subcellularLocation>
        <location evidence="3">Cytoplasm</location>
    </subcellularLocation>
    <subcellularLocation>
        <location evidence="2">Nucleus</location>
    </subcellularLocation>
</comment>
<feature type="compositionally biased region" description="Basic and acidic residues" evidence="8">
    <location>
        <begin position="311"/>
        <end position="321"/>
    </location>
</feature>
<dbReference type="Pfam" id="PF14474">
    <property type="entry name" value="RTC4"/>
    <property type="match status" value="1"/>
</dbReference>
<feature type="compositionally biased region" description="Basic and acidic residues" evidence="8">
    <location>
        <begin position="1055"/>
        <end position="1065"/>
    </location>
</feature>
<evidence type="ECO:0000259" key="9">
    <source>
        <dbReference type="SMART" id="SM01312"/>
    </source>
</evidence>
<feature type="compositionally biased region" description="Polar residues" evidence="8">
    <location>
        <begin position="432"/>
        <end position="443"/>
    </location>
</feature>
<feature type="compositionally biased region" description="Basic and acidic residues" evidence="8">
    <location>
        <begin position="949"/>
        <end position="964"/>
    </location>
</feature>
<dbReference type="GO" id="GO:0005737">
    <property type="term" value="C:cytoplasm"/>
    <property type="evidence" value="ECO:0007669"/>
    <property type="project" value="UniProtKB-SubCell"/>
</dbReference>
<dbReference type="OrthoDB" id="128308at2759"/>
<feature type="region of interest" description="Disordered" evidence="8">
    <location>
        <begin position="190"/>
        <end position="211"/>
    </location>
</feature>
<sequence>MKPIITARSSSGSSPTLAVQVICQPAMEDLYGSLKKNRSNIFTDPSHRMTQRPLAPSVHAGKGVGFQDFGSSFAVRGAATRTDSMASGSQSSTSSPTRRTKLGSSHGLRRASSSNSSSEDELLLSQGSSRTASNHISKRRKAEHISSTAERTAHVTVNGKTQQLPFHPDFKPNNALKSLKFSKKKAVSESTVVEEEQVPPSSSNPDIDPDETLDLFQPISKAILGCGDDGPRASTARNGNLLVGRNSRSPLQPTTSLPKVSAAPKATTEPSASKDMKGSDNPAPKVHPKPKPRVIYAPKQSPSSETTPRASESRRRTEFPRCTKSPIPSDTSCPSRPQPKPRPRPRIKQKPPGPTRKVPQEFPMSPSAKENHSDGGNSVDNGSTTNKNKNKGKSKMSSPQAKACSFPIPSPLHARQQSPPGGLSLQPEDTFPTLSPLSKTAYSACTPKKKGGNYAELHNEDEDGASHAPAFARTSADMRPFPMSTQLLESINRRSPGSPAKRVSDDSDAGRKRASRKHKDSQAASRSCRIPDGLDYMDNLALVDDSIDIGYARDPSTLCPYCDEPLPPHPTPSFQSLLSKAGKKSRPDPRPRNPKGLAAPLTIYISVCQRHRFESHQLPIALERGWPQAINFKNVPMRVERMKPDLQAIIMDDDDDDTDNDVVGDIDEDDDTRGPRSRSVFWKEVKREVKKQGSRTTVGVKGQFASFEKIQPGYYGEQGSVIIHQTLFNLFPPSSFDASLINPLTPSEFIQRVLVPETAARLIAQDLGVDMSYAVMTLHESARYGVAMFPDTGGCDGKRVAVDEDEEMGVADQIVMERARARRKELEEEERAEEDMIKEEVQKKARTRREKAVERALNAQEAKASRAVESDDLTEQSETSTRSRSGRRRPKMRAKDSPADVDSEASEAMIVDGSSSKPHLRSSAKPRNKTVQGRPSAISHDSEPAELMDVLKRGKSKKPERGDSTRIVYPADEERTPRPSRRNESAAVPTMPTESNPRSSSLQPLQVARNRKAGATKGATNDQWYPNLRTTAPDDSDDCSEASRTSRKLRRAVRSRKDTASEMKDWLLTGSSSSCES</sequence>
<evidence type="ECO:0000313" key="10">
    <source>
        <dbReference type="EMBL" id="KIK17702.1"/>
    </source>
</evidence>
<proteinExistence type="inferred from homology"/>
<feature type="domain" description="Restriction of telomere capping protein 4 C-terminal" evidence="9">
    <location>
        <begin position="650"/>
        <end position="791"/>
    </location>
</feature>
<evidence type="ECO:0000256" key="4">
    <source>
        <dbReference type="ARBA" id="ARBA00009461"/>
    </source>
</evidence>
<evidence type="ECO:0000256" key="5">
    <source>
        <dbReference type="ARBA" id="ARBA00015162"/>
    </source>
</evidence>
<evidence type="ECO:0000256" key="1">
    <source>
        <dbReference type="ARBA" id="ARBA00002738"/>
    </source>
</evidence>
<keyword evidence="7" id="KW-0539">Nucleus</keyword>
<evidence type="ECO:0000256" key="6">
    <source>
        <dbReference type="ARBA" id="ARBA00022490"/>
    </source>
</evidence>
<dbReference type="Proteomes" id="UP000054018">
    <property type="component" value="Unassembled WGS sequence"/>
</dbReference>
<evidence type="ECO:0000313" key="11">
    <source>
        <dbReference type="Proteomes" id="UP000054018"/>
    </source>
</evidence>
<feature type="compositionally biased region" description="Basic and acidic residues" evidence="8">
    <location>
        <begin position="502"/>
        <end position="511"/>
    </location>
</feature>
<evidence type="ECO:0000256" key="2">
    <source>
        <dbReference type="ARBA" id="ARBA00004123"/>
    </source>
</evidence>
<dbReference type="HOGENOM" id="CLU_009550_0_0_1"/>
<dbReference type="PANTHER" id="PTHR41391:SF1">
    <property type="entry name" value="RESTRICTION OF TELOMERE CAPPING PROTEIN 4"/>
    <property type="match status" value="1"/>
</dbReference>
<dbReference type="GO" id="GO:0005634">
    <property type="term" value="C:nucleus"/>
    <property type="evidence" value="ECO:0007669"/>
    <property type="project" value="UniProtKB-SubCell"/>
</dbReference>
<comment type="function">
    <text evidence="1">May be involved in a process influencing telomere capping.</text>
</comment>
<feature type="compositionally biased region" description="Polar residues" evidence="8">
    <location>
        <begin position="483"/>
        <end position="495"/>
    </location>
</feature>
<reference evidence="11" key="2">
    <citation type="submission" date="2015-01" db="EMBL/GenBank/DDBJ databases">
        <title>Evolutionary Origins and Diversification of the Mycorrhizal Mutualists.</title>
        <authorList>
            <consortium name="DOE Joint Genome Institute"/>
            <consortium name="Mycorrhizal Genomics Consortium"/>
            <person name="Kohler A."/>
            <person name="Kuo A."/>
            <person name="Nagy L.G."/>
            <person name="Floudas D."/>
            <person name="Copeland A."/>
            <person name="Barry K.W."/>
            <person name="Cichocki N."/>
            <person name="Veneault-Fourrey C."/>
            <person name="LaButti K."/>
            <person name="Lindquist E.A."/>
            <person name="Lipzen A."/>
            <person name="Lundell T."/>
            <person name="Morin E."/>
            <person name="Murat C."/>
            <person name="Riley R."/>
            <person name="Ohm R."/>
            <person name="Sun H."/>
            <person name="Tunlid A."/>
            <person name="Henrissat B."/>
            <person name="Grigoriev I.V."/>
            <person name="Hibbett D.S."/>
            <person name="Martin F."/>
        </authorList>
    </citation>
    <scope>NUCLEOTIDE SEQUENCE [LARGE SCALE GENOMIC DNA]</scope>
    <source>
        <strain evidence="11">441</strain>
    </source>
</reference>
<feature type="compositionally biased region" description="Basic residues" evidence="8">
    <location>
        <begin position="918"/>
        <end position="928"/>
    </location>
</feature>
<dbReference type="EMBL" id="KN833821">
    <property type="protein sequence ID" value="KIK17702.1"/>
    <property type="molecule type" value="Genomic_DNA"/>
</dbReference>
<dbReference type="InterPro" id="IPR028094">
    <property type="entry name" value="RTC4_C"/>
</dbReference>
<feature type="compositionally biased region" description="Polar residues" evidence="8">
    <location>
        <begin position="1018"/>
        <end position="1030"/>
    </location>
</feature>
<dbReference type="PANTHER" id="PTHR41391">
    <property type="entry name" value="RESTRICTION OF TELOMERE CAPPING PROTEIN 4"/>
    <property type="match status" value="1"/>
</dbReference>
<evidence type="ECO:0000256" key="7">
    <source>
        <dbReference type="ARBA" id="ARBA00023242"/>
    </source>
</evidence>
<reference evidence="10 11" key="1">
    <citation type="submission" date="2014-04" db="EMBL/GenBank/DDBJ databases">
        <authorList>
            <consortium name="DOE Joint Genome Institute"/>
            <person name="Kuo A."/>
            <person name="Kohler A."/>
            <person name="Costa M.D."/>
            <person name="Nagy L.G."/>
            <person name="Floudas D."/>
            <person name="Copeland A."/>
            <person name="Barry K.W."/>
            <person name="Cichocki N."/>
            <person name="Veneault-Fourrey C."/>
            <person name="LaButti K."/>
            <person name="Lindquist E.A."/>
            <person name="Lipzen A."/>
            <person name="Lundell T."/>
            <person name="Morin E."/>
            <person name="Murat C."/>
            <person name="Sun H."/>
            <person name="Tunlid A."/>
            <person name="Henrissat B."/>
            <person name="Grigoriev I.V."/>
            <person name="Hibbett D.S."/>
            <person name="Martin F."/>
            <person name="Nordberg H.P."/>
            <person name="Cantor M.N."/>
            <person name="Hua S.X."/>
        </authorList>
    </citation>
    <scope>NUCLEOTIDE SEQUENCE [LARGE SCALE GENOMIC DNA]</scope>
    <source>
        <strain evidence="10 11">441</strain>
    </source>
</reference>
<keyword evidence="11" id="KW-1185">Reference proteome</keyword>
<feature type="region of interest" description="Disordered" evidence="8">
    <location>
        <begin position="826"/>
        <end position="1077"/>
    </location>
</feature>
<name>A0A0C9Z5J1_9AGAM</name>
<accession>A0A0C9Z5J1</accession>
<feature type="compositionally biased region" description="Basic residues" evidence="8">
    <location>
        <begin position="339"/>
        <end position="349"/>
    </location>
</feature>
<feature type="compositionally biased region" description="Basic residues" evidence="8">
    <location>
        <begin position="1045"/>
        <end position="1054"/>
    </location>
</feature>
<comment type="similarity">
    <text evidence="4">Belongs to the RTC4 family.</text>
</comment>
<gene>
    <name evidence="10" type="ORF">PISMIDRAFT_212318</name>
</gene>
<feature type="compositionally biased region" description="Basic and acidic residues" evidence="8">
    <location>
        <begin position="972"/>
        <end position="984"/>
    </location>
</feature>
<feature type="region of interest" description="Disordered" evidence="8">
    <location>
        <begin position="225"/>
        <end position="529"/>
    </location>
</feature>
<organism evidence="10 11">
    <name type="scientific">Pisolithus microcarpus 441</name>
    <dbReference type="NCBI Taxonomy" id="765257"/>
    <lineage>
        <taxon>Eukaryota</taxon>
        <taxon>Fungi</taxon>
        <taxon>Dikarya</taxon>
        <taxon>Basidiomycota</taxon>
        <taxon>Agaricomycotina</taxon>
        <taxon>Agaricomycetes</taxon>
        <taxon>Agaricomycetidae</taxon>
        <taxon>Boletales</taxon>
        <taxon>Sclerodermatineae</taxon>
        <taxon>Pisolithaceae</taxon>
        <taxon>Pisolithus</taxon>
    </lineage>
</organism>
<dbReference type="InterPro" id="IPR039024">
    <property type="entry name" value="RTC4"/>
</dbReference>
<feature type="compositionally biased region" description="Low complexity" evidence="8">
    <location>
        <begin position="84"/>
        <end position="95"/>
    </location>
</feature>
<feature type="compositionally biased region" description="Polar residues" evidence="8">
    <location>
        <begin position="246"/>
        <end position="258"/>
    </location>
</feature>
<feature type="compositionally biased region" description="Polar residues" evidence="8">
    <location>
        <begin position="992"/>
        <end position="1004"/>
    </location>
</feature>
<keyword evidence="6" id="KW-0963">Cytoplasm</keyword>
<feature type="region of interest" description="Disordered" evidence="8">
    <location>
        <begin position="651"/>
        <end position="676"/>
    </location>
</feature>
<dbReference type="AlphaFoldDB" id="A0A0C9Z5J1"/>
<feature type="compositionally biased region" description="Acidic residues" evidence="8">
    <location>
        <begin position="651"/>
        <end position="671"/>
    </location>
</feature>
<feature type="compositionally biased region" description="Polar residues" evidence="8">
    <location>
        <begin position="300"/>
        <end position="310"/>
    </location>
</feature>
<evidence type="ECO:0000256" key="8">
    <source>
        <dbReference type="SAM" id="MobiDB-lite"/>
    </source>
</evidence>
<feature type="region of interest" description="Disordered" evidence="8">
    <location>
        <begin position="80"/>
        <end position="170"/>
    </location>
</feature>
<dbReference type="STRING" id="765257.A0A0C9Z5J1"/>
<protein>
    <recommendedName>
        <fullName evidence="5">Restriction of telomere capping protein 4</fullName>
    </recommendedName>
</protein>
<evidence type="ECO:0000256" key="3">
    <source>
        <dbReference type="ARBA" id="ARBA00004496"/>
    </source>
</evidence>
<feature type="compositionally biased region" description="Basic and acidic residues" evidence="8">
    <location>
        <begin position="834"/>
        <end position="843"/>
    </location>
</feature>
<feature type="region of interest" description="Disordered" evidence="8">
    <location>
        <begin position="569"/>
        <end position="597"/>
    </location>
</feature>